<dbReference type="EMBL" id="QJKJ01007631">
    <property type="protein sequence ID" value="RDX82486.1"/>
    <property type="molecule type" value="Genomic_DNA"/>
</dbReference>
<protein>
    <submittedName>
        <fullName evidence="1">Uncharacterized protein</fullName>
    </submittedName>
</protein>
<evidence type="ECO:0000313" key="2">
    <source>
        <dbReference type="Proteomes" id="UP000257109"/>
    </source>
</evidence>
<name>A0A371FVZ1_MUCPR</name>
<accession>A0A371FVZ1</accession>
<sequence>MINTQTGDMVLTLCKMYLRITKHTNHHLHLDNNSLYNLYNRIPWGIWSNKFLLKPLSVHKQITIPLPFPSRVVQARNFEIDDELLQTFNKEEVEGQCRVGRNVLALIKSKQLSTLVQPAMLNKCNASTNVMPSLVYRSLRLGTLEPTGILIQLENRSTTHPLSILEDMLVQVDMIFPTNI</sequence>
<evidence type="ECO:0000313" key="1">
    <source>
        <dbReference type="EMBL" id="RDX82486.1"/>
    </source>
</evidence>
<dbReference type="Proteomes" id="UP000257109">
    <property type="component" value="Unassembled WGS sequence"/>
</dbReference>
<dbReference type="OrthoDB" id="1702682at2759"/>
<gene>
    <name evidence="1" type="ORF">CR513_36725</name>
</gene>
<dbReference type="PANTHER" id="PTHR33067">
    <property type="entry name" value="RNA-DIRECTED DNA POLYMERASE-RELATED"/>
    <property type="match status" value="1"/>
</dbReference>
<comment type="caution">
    <text evidence="1">The sequence shown here is derived from an EMBL/GenBank/DDBJ whole genome shotgun (WGS) entry which is preliminary data.</text>
</comment>
<organism evidence="1 2">
    <name type="scientific">Mucuna pruriens</name>
    <name type="common">Velvet bean</name>
    <name type="synonym">Dolichos pruriens</name>
    <dbReference type="NCBI Taxonomy" id="157652"/>
    <lineage>
        <taxon>Eukaryota</taxon>
        <taxon>Viridiplantae</taxon>
        <taxon>Streptophyta</taxon>
        <taxon>Embryophyta</taxon>
        <taxon>Tracheophyta</taxon>
        <taxon>Spermatophyta</taxon>
        <taxon>Magnoliopsida</taxon>
        <taxon>eudicotyledons</taxon>
        <taxon>Gunneridae</taxon>
        <taxon>Pentapetalae</taxon>
        <taxon>rosids</taxon>
        <taxon>fabids</taxon>
        <taxon>Fabales</taxon>
        <taxon>Fabaceae</taxon>
        <taxon>Papilionoideae</taxon>
        <taxon>50 kb inversion clade</taxon>
        <taxon>NPAAA clade</taxon>
        <taxon>indigoferoid/millettioid clade</taxon>
        <taxon>Phaseoleae</taxon>
        <taxon>Mucuna</taxon>
    </lineage>
</organism>
<feature type="non-terminal residue" evidence="1">
    <location>
        <position position="1"/>
    </location>
</feature>
<dbReference type="AlphaFoldDB" id="A0A371FVZ1"/>
<dbReference type="PANTHER" id="PTHR33067:SF9">
    <property type="entry name" value="RNA-DIRECTED DNA POLYMERASE"/>
    <property type="match status" value="1"/>
</dbReference>
<proteinExistence type="predicted"/>
<keyword evidence="2" id="KW-1185">Reference proteome</keyword>
<reference evidence="1" key="1">
    <citation type="submission" date="2018-05" db="EMBL/GenBank/DDBJ databases">
        <title>Draft genome of Mucuna pruriens seed.</title>
        <authorList>
            <person name="Nnadi N.E."/>
            <person name="Vos R."/>
            <person name="Hasami M.H."/>
            <person name="Devisetty U.K."/>
            <person name="Aguiy J.C."/>
        </authorList>
    </citation>
    <scope>NUCLEOTIDE SEQUENCE [LARGE SCALE GENOMIC DNA]</scope>
    <source>
        <strain evidence="1">JCA_2017</strain>
    </source>
</reference>